<proteinExistence type="predicted"/>
<evidence type="ECO:0008006" key="5">
    <source>
        <dbReference type="Google" id="ProtNLM"/>
    </source>
</evidence>
<evidence type="ECO:0000256" key="2">
    <source>
        <dbReference type="SAM" id="SignalP"/>
    </source>
</evidence>
<feature type="region of interest" description="Disordered" evidence="1">
    <location>
        <begin position="47"/>
        <end position="83"/>
    </location>
</feature>
<feature type="chain" id="PRO_5045815897" description="WxL domain-containing protein" evidence="2">
    <location>
        <begin position="27"/>
        <end position="109"/>
    </location>
</feature>
<sequence>MKKTHRFVALLTVMAITASLAVPAFAKSADDKEGVASIFTTMVGENHNITNPTVEEDAPTTTPSTTPTDGTVVTPTGTSTPELVNAVDIPTIMGWGWMTFPETSDKGGN</sequence>
<protein>
    <recommendedName>
        <fullName evidence="5">WxL domain-containing protein</fullName>
    </recommendedName>
</protein>
<dbReference type="RefSeq" id="WP_203354395.1">
    <property type="nucleotide sequence ID" value="NZ_CP069127.1"/>
</dbReference>
<reference evidence="3 4" key="1">
    <citation type="submission" date="2021-01" db="EMBL/GenBank/DDBJ databases">
        <title>Identification of strong promoters based on the transcriptome of Brevibacillus choshinensis.</title>
        <authorList>
            <person name="Yao D."/>
            <person name="Zhang K."/>
            <person name="Wu J."/>
        </authorList>
    </citation>
    <scope>NUCLEOTIDE SEQUENCE [LARGE SCALE GENOMIC DNA]</scope>
    <source>
        <strain evidence="3 4">HPD31-SP3</strain>
    </source>
</reference>
<organism evidence="3 4">
    <name type="scientific">Brevibacillus choshinensis</name>
    <dbReference type="NCBI Taxonomy" id="54911"/>
    <lineage>
        <taxon>Bacteria</taxon>
        <taxon>Bacillati</taxon>
        <taxon>Bacillota</taxon>
        <taxon>Bacilli</taxon>
        <taxon>Bacillales</taxon>
        <taxon>Paenibacillaceae</taxon>
        <taxon>Brevibacillus</taxon>
    </lineage>
</organism>
<feature type="signal peptide" evidence="2">
    <location>
        <begin position="1"/>
        <end position="26"/>
    </location>
</feature>
<accession>A0ABX7FMH8</accession>
<name>A0ABX7FMH8_BRECH</name>
<dbReference type="Proteomes" id="UP000596248">
    <property type="component" value="Chromosome"/>
</dbReference>
<evidence type="ECO:0000256" key="1">
    <source>
        <dbReference type="SAM" id="MobiDB-lite"/>
    </source>
</evidence>
<keyword evidence="4" id="KW-1185">Reference proteome</keyword>
<dbReference type="EMBL" id="CP069127">
    <property type="protein sequence ID" value="QRG67337.1"/>
    <property type="molecule type" value="Genomic_DNA"/>
</dbReference>
<keyword evidence="2" id="KW-0732">Signal</keyword>
<gene>
    <name evidence="3" type="ORF">JNE38_28515</name>
</gene>
<feature type="compositionally biased region" description="Low complexity" evidence="1">
    <location>
        <begin position="59"/>
        <end position="81"/>
    </location>
</feature>
<evidence type="ECO:0000313" key="3">
    <source>
        <dbReference type="EMBL" id="QRG67337.1"/>
    </source>
</evidence>
<evidence type="ECO:0000313" key="4">
    <source>
        <dbReference type="Proteomes" id="UP000596248"/>
    </source>
</evidence>